<dbReference type="OrthoDB" id="5973594at2"/>
<dbReference type="NCBIfam" id="TIGR04409">
    <property type="entry name" value="LptC_YrbK"/>
    <property type="match status" value="1"/>
</dbReference>
<dbReference type="GO" id="GO:0015221">
    <property type="term" value="F:lipopolysaccharide transmembrane transporter activity"/>
    <property type="evidence" value="ECO:0007669"/>
    <property type="project" value="InterPro"/>
</dbReference>
<organism evidence="1 2">
    <name type="scientific">Thiohalospira halophila DSM 15071</name>
    <dbReference type="NCBI Taxonomy" id="1123397"/>
    <lineage>
        <taxon>Bacteria</taxon>
        <taxon>Pseudomonadati</taxon>
        <taxon>Pseudomonadota</taxon>
        <taxon>Gammaproteobacteria</taxon>
        <taxon>Thiohalospirales</taxon>
        <taxon>Thiohalospiraceae</taxon>
        <taxon>Thiohalospira</taxon>
    </lineage>
</organism>
<dbReference type="RefSeq" id="WP_093427954.1">
    <property type="nucleotide sequence ID" value="NZ_FOMJ01000003.1"/>
</dbReference>
<evidence type="ECO:0000313" key="2">
    <source>
        <dbReference type="Proteomes" id="UP000198611"/>
    </source>
</evidence>
<dbReference type="Gene3D" id="2.60.450.10">
    <property type="entry name" value="Lipopolysaccharide (LPS) transport protein A like domain"/>
    <property type="match status" value="1"/>
</dbReference>
<name>A0A1I1QUR0_9GAMM</name>
<protein>
    <submittedName>
        <fullName evidence="1">Lipopolysaccharide export system protein LptC</fullName>
    </submittedName>
</protein>
<accession>A0A1I1QUR0</accession>
<dbReference type="STRING" id="1123397.SAMN05660831_01308"/>
<dbReference type="Pfam" id="PF06835">
    <property type="entry name" value="LptC"/>
    <property type="match status" value="1"/>
</dbReference>
<dbReference type="GO" id="GO:0005886">
    <property type="term" value="C:plasma membrane"/>
    <property type="evidence" value="ECO:0007669"/>
    <property type="project" value="InterPro"/>
</dbReference>
<sequence length="187" mass="20885">MTPRLFFLLALAAGVAASGYWAYRTPAPEPRIADDGPRAVEASMRRVTITDHDLDGRPARRLEAAHLLQYADSDESILWQPRVTLLDRGPSWRLDAPYGRWRHDAGAELILLQEAVRIRREAGPDGRALAVDTRDLAIFPGREEAWSAHRSVIRDGAGRLVGTGLHLAWPTERVRLLADVHGGYRVR</sequence>
<dbReference type="InterPro" id="IPR010664">
    <property type="entry name" value="LipoPS_assembly_LptC-rel"/>
</dbReference>
<evidence type="ECO:0000313" key="1">
    <source>
        <dbReference type="EMBL" id="SFD25819.1"/>
    </source>
</evidence>
<dbReference type="InterPro" id="IPR026265">
    <property type="entry name" value="LptC"/>
</dbReference>
<proteinExistence type="predicted"/>
<gene>
    <name evidence="1" type="ORF">SAMN05660831_01308</name>
</gene>
<keyword evidence="2" id="KW-1185">Reference proteome</keyword>
<reference evidence="1 2" key="1">
    <citation type="submission" date="2016-10" db="EMBL/GenBank/DDBJ databases">
        <authorList>
            <person name="de Groot N.N."/>
        </authorList>
    </citation>
    <scope>NUCLEOTIDE SEQUENCE [LARGE SCALE GENOMIC DNA]</scope>
    <source>
        <strain evidence="1 2">HL3</strain>
    </source>
</reference>
<dbReference type="EMBL" id="FOMJ01000003">
    <property type="protein sequence ID" value="SFD25819.1"/>
    <property type="molecule type" value="Genomic_DNA"/>
</dbReference>
<dbReference type="AlphaFoldDB" id="A0A1I1QUR0"/>
<dbReference type="Proteomes" id="UP000198611">
    <property type="component" value="Unassembled WGS sequence"/>
</dbReference>